<dbReference type="PROSITE" id="PS50026">
    <property type="entry name" value="EGF_3"/>
    <property type="match status" value="6"/>
</dbReference>
<dbReference type="SMART" id="SM00179">
    <property type="entry name" value="EGF_CA"/>
    <property type="match status" value="4"/>
</dbReference>
<feature type="disulfide bond" evidence="15">
    <location>
        <begin position="586"/>
        <end position="601"/>
    </location>
</feature>
<feature type="domain" description="Laminin IV type A" evidence="23">
    <location>
        <begin position="964"/>
        <end position="1168"/>
    </location>
</feature>
<feature type="disulfide bond" evidence="15">
    <location>
        <begin position="456"/>
        <end position="474"/>
    </location>
</feature>
<feature type="disulfide bond" evidence="15">
    <location>
        <begin position="298"/>
        <end position="316"/>
    </location>
</feature>
<feature type="disulfide bond" evidence="15">
    <location>
        <begin position="118"/>
        <end position="133"/>
    </location>
</feature>
<feature type="disulfide bond" evidence="15">
    <location>
        <begin position="327"/>
        <end position="339"/>
    </location>
</feature>
<feature type="disulfide bond" evidence="15">
    <location>
        <begin position="708"/>
        <end position="720"/>
    </location>
</feature>
<comment type="subcellular location">
    <subcellularLocation>
        <location evidence="2">Endomembrane system</location>
    </subcellularLocation>
    <subcellularLocation>
        <location evidence="1">Membrane</location>
        <topology evidence="1">Single-pass membrane protein</topology>
    </subcellularLocation>
</comment>
<dbReference type="InterPro" id="IPR003598">
    <property type="entry name" value="Ig_sub2"/>
</dbReference>
<dbReference type="SMART" id="SM00282">
    <property type="entry name" value="LamG"/>
    <property type="match status" value="3"/>
</dbReference>
<feature type="domain" description="Laminin EGF-like" evidence="21">
    <location>
        <begin position="1281"/>
        <end position="1329"/>
    </location>
</feature>
<dbReference type="FunFam" id="4.10.400.10:FF:000105">
    <property type="entry name" value="Lipophorin receptor 1, isoform K"/>
    <property type="match status" value="1"/>
</dbReference>
<dbReference type="CDD" id="cd00055">
    <property type="entry name" value="EGF_Lam"/>
    <property type="match status" value="5"/>
</dbReference>
<evidence type="ECO:0000259" key="23">
    <source>
        <dbReference type="PROSITE" id="PS51115"/>
    </source>
</evidence>
<dbReference type="GO" id="GO:0016192">
    <property type="term" value="P:vesicle-mediated transport"/>
    <property type="evidence" value="ECO:0007669"/>
    <property type="project" value="UniProtKB-ARBA"/>
</dbReference>
<feature type="disulfide bond" evidence="15">
    <location>
        <begin position="334"/>
        <end position="352"/>
    </location>
</feature>
<feature type="disulfide bond" evidence="15">
    <location>
        <begin position="231"/>
        <end position="246"/>
    </location>
</feature>
<dbReference type="FunFam" id="2.10.25.10:FF:000188">
    <property type="entry name" value="Laminin subunit gamma 2"/>
    <property type="match status" value="1"/>
</dbReference>
<feature type="disulfide bond" evidence="15">
    <location>
        <begin position="366"/>
        <end position="378"/>
    </location>
</feature>
<evidence type="ECO:0000256" key="4">
    <source>
        <dbReference type="ARBA" id="ARBA00022692"/>
    </source>
</evidence>
<dbReference type="PROSITE" id="PS50027">
    <property type="entry name" value="EGF_LAM_2"/>
    <property type="match status" value="3"/>
</dbReference>
<feature type="disulfide bond" evidence="13">
    <location>
        <begin position="1300"/>
        <end position="1309"/>
    </location>
</feature>
<dbReference type="Pfam" id="PF07679">
    <property type="entry name" value="I-set"/>
    <property type="match status" value="3"/>
</dbReference>
<evidence type="ECO:0000256" key="14">
    <source>
        <dbReference type="PROSITE-ProRule" id="PRU00122"/>
    </source>
</evidence>
<feature type="disulfide bond" evidence="15">
    <location>
        <begin position="766"/>
        <end position="781"/>
    </location>
</feature>
<dbReference type="SMART" id="SM00181">
    <property type="entry name" value="EGF"/>
    <property type="match status" value="10"/>
</dbReference>
<dbReference type="SMART" id="SM00180">
    <property type="entry name" value="EGF_Lam"/>
    <property type="match status" value="5"/>
</dbReference>
<feature type="domain" description="Laminin EGF-like" evidence="21">
    <location>
        <begin position="1570"/>
        <end position="1614"/>
    </location>
</feature>
<evidence type="ECO:0000256" key="5">
    <source>
        <dbReference type="ARBA" id="ARBA00022729"/>
    </source>
</evidence>
<evidence type="ECO:0000259" key="19">
    <source>
        <dbReference type="PROSITE" id="PS50025"/>
    </source>
</evidence>
<feature type="disulfide bond" evidence="15">
    <location>
        <begin position="385"/>
        <end position="400"/>
    </location>
</feature>
<dbReference type="SUPFAM" id="SSF57424">
    <property type="entry name" value="LDL receptor-like module"/>
    <property type="match status" value="17"/>
</dbReference>
<feature type="disulfide bond" evidence="13">
    <location>
        <begin position="3528"/>
        <end position="3537"/>
    </location>
</feature>
<feature type="domain" description="EGF-like" evidence="20">
    <location>
        <begin position="1233"/>
        <end position="1260"/>
    </location>
</feature>
<feature type="disulfide bond" evidence="16">
    <location>
        <begin position="1589"/>
        <end position="1598"/>
    </location>
</feature>
<feature type="disulfide bond" evidence="14">
    <location>
        <begin position="3738"/>
        <end position="3765"/>
    </location>
</feature>
<comment type="caution">
    <text evidence="13">Lacks conserved residue(s) required for the propagation of feature annotation.</text>
</comment>
<keyword evidence="6" id="KW-0677">Repeat</keyword>
<feature type="disulfide bond" evidence="15">
    <location>
        <begin position="449"/>
        <end position="461"/>
    </location>
</feature>
<dbReference type="PANTHER" id="PTHR24270">
    <property type="entry name" value="LOW-DENSITY LIPOPROTEIN RECEPTOR-RELATED"/>
    <property type="match status" value="1"/>
</dbReference>
<dbReference type="SMART" id="SM00408">
    <property type="entry name" value="IGc2"/>
    <property type="match status" value="13"/>
</dbReference>
<feature type="domain" description="Ig-like" evidence="22">
    <location>
        <begin position="2744"/>
        <end position="2827"/>
    </location>
</feature>
<feature type="domain" description="Laminin G" evidence="19">
    <location>
        <begin position="3314"/>
        <end position="3490"/>
    </location>
</feature>
<feature type="disulfide bond" evidence="15">
    <location>
        <begin position="212"/>
        <end position="224"/>
    </location>
</feature>
<feature type="domain" description="Ig-like" evidence="22">
    <location>
        <begin position="2332"/>
        <end position="2418"/>
    </location>
</feature>
<organism evidence="24 25">
    <name type="scientific">Gryllus longicercus</name>
    <dbReference type="NCBI Taxonomy" id="2509291"/>
    <lineage>
        <taxon>Eukaryota</taxon>
        <taxon>Metazoa</taxon>
        <taxon>Ecdysozoa</taxon>
        <taxon>Arthropoda</taxon>
        <taxon>Hexapoda</taxon>
        <taxon>Insecta</taxon>
        <taxon>Pterygota</taxon>
        <taxon>Neoptera</taxon>
        <taxon>Polyneoptera</taxon>
        <taxon>Orthoptera</taxon>
        <taxon>Ensifera</taxon>
        <taxon>Gryllidea</taxon>
        <taxon>Grylloidea</taxon>
        <taxon>Gryllidae</taxon>
        <taxon>Gryllinae</taxon>
        <taxon>Gryllus</taxon>
    </lineage>
</organism>
<dbReference type="InterPro" id="IPR036179">
    <property type="entry name" value="Ig-like_dom_sf"/>
</dbReference>
<dbReference type="GO" id="GO:0030154">
    <property type="term" value="P:cell differentiation"/>
    <property type="evidence" value="ECO:0007669"/>
    <property type="project" value="UniProtKB-ARBA"/>
</dbReference>
<feature type="domain" description="Laminin IV type A" evidence="23">
    <location>
        <begin position="1697"/>
        <end position="1875"/>
    </location>
</feature>
<dbReference type="CDD" id="cd00096">
    <property type="entry name" value="Ig"/>
    <property type="match status" value="1"/>
</dbReference>
<reference evidence="24 25" key="1">
    <citation type="submission" date="2024-03" db="EMBL/GenBank/DDBJ databases">
        <title>The genome assembly and annotation of the cricket Gryllus longicercus Weissman &amp; Gray.</title>
        <authorList>
            <person name="Szrajer S."/>
            <person name="Gray D."/>
            <person name="Ylla G."/>
        </authorList>
    </citation>
    <scope>NUCLEOTIDE SEQUENCE [LARGE SCALE GENOMIC DNA]</scope>
    <source>
        <strain evidence="24">DAG 2021-001</strain>
        <tissue evidence="24">Whole body minus gut</tissue>
    </source>
</reference>
<evidence type="ECO:0000259" key="22">
    <source>
        <dbReference type="PROSITE" id="PS50835"/>
    </source>
</evidence>
<evidence type="ECO:0000256" key="10">
    <source>
        <dbReference type="ARBA" id="ARBA00023180"/>
    </source>
</evidence>
<evidence type="ECO:0000256" key="3">
    <source>
        <dbReference type="ARBA" id="ARBA00022536"/>
    </source>
</evidence>
<feature type="disulfide bond" evidence="15">
    <location>
        <begin position="193"/>
        <end position="208"/>
    </location>
</feature>
<evidence type="ECO:0000256" key="9">
    <source>
        <dbReference type="ARBA" id="ARBA00023157"/>
    </source>
</evidence>
<feature type="disulfide bond" evidence="16">
    <location>
        <begin position="1642"/>
        <end position="1651"/>
    </location>
</feature>
<feature type="disulfide bond" evidence="15">
    <location>
        <begin position="174"/>
        <end position="186"/>
    </location>
</feature>
<dbReference type="CDD" id="cd00054">
    <property type="entry name" value="EGF_CA"/>
    <property type="match status" value="3"/>
</dbReference>
<feature type="disulfide bond" evidence="15">
    <location>
        <begin position="346"/>
        <end position="361"/>
    </location>
</feature>
<feature type="disulfide bond" evidence="15">
    <location>
        <begin position="505"/>
        <end position="520"/>
    </location>
</feature>
<feature type="domain" description="Ig-like" evidence="22">
    <location>
        <begin position="2053"/>
        <end position="2139"/>
    </location>
</feature>
<evidence type="ECO:0000256" key="7">
    <source>
        <dbReference type="ARBA" id="ARBA00022989"/>
    </source>
</evidence>
<dbReference type="PROSITE" id="PS01248">
    <property type="entry name" value="EGF_LAM_1"/>
    <property type="match status" value="4"/>
</dbReference>
<evidence type="ECO:0000256" key="17">
    <source>
        <dbReference type="SAM" id="MobiDB-lite"/>
    </source>
</evidence>
<evidence type="ECO:0000259" key="20">
    <source>
        <dbReference type="PROSITE" id="PS50026"/>
    </source>
</evidence>
<dbReference type="GO" id="GO:0005509">
    <property type="term" value="F:calcium ion binding"/>
    <property type="evidence" value="ECO:0007669"/>
    <property type="project" value="InterPro"/>
</dbReference>
<dbReference type="CDD" id="cd00110">
    <property type="entry name" value="LamG"/>
    <property type="match status" value="3"/>
</dbReference>
<feature type="disulfide bond" evidence="13">
    <location>
        <begin position="3299"/>
        <end position="3308"/>
    </location>
</feature>
<proteinExistence type="predicted"/>
<dbReference type="GO" id="GO:0005604">
    <property type="term" value="C:basement membrane"/>
    <property type="evidence" value="ECO:0007669"/>
    <property type="project" value="UniProtKB-ARBA"/>
</dbReference>
<dbReference type="SMART" id="SM00281">
    <property type="entry name" value="LamB"/>
    <property type="match status" value="3"/>
</dbReference>
<feature type="disulfide bond" evidence="15">
    <location>
        <begin position="310"/>
        <end position="325"/>
    </location>
</feature>
<feature type="domain" description="Laminin G" evidence="19">
    <location>
        <begin position="3061"/>
        <end position="3238"/>
    </location>
</feature>
<feature type="disulfide bond" evidence="15">
    <location>
        <begin position="727"/>
        <end position="742"/>
    </location>
</feature>
<evidence type="ECO:0000313" key="24">
    <source>
        <dbReference type="EMBL" id="KAK7791104.1"/>
    </source>
</evidence>
<feature type="disulfide bond" evidence="15">
    <location>
        <begin position="135"/>
        <end position="147"/>
    </location>
</feature>
<evidence type="ECO:0000256" key="13">
    <source>
        <dbReference type="PROSITE-ProRule" id="PRU00076"/>
    </source>
</evidence>
<evidence type="ECO:0008006" key="26">
    <source>
        <dbReference type="Google" id="ProtNLM"/>
    </source>
</evidence>
<dbReference type="Gene3D" id="4.10.400.10">
    <property type="entry name" value="Low-density Lipoprotein Receptor"/>
    <property type="match status" value="18"/>
</dbReference>
<feature type="domain" description="Ig-like" evidence="22">
    <location>
        <begin position="2241"/>
        <end position="2325"/>
    </location>
</feature>
<feature type="disulfide bond" evidence="13">
    <location>
        <begin position="1250"/>
        <end position="1259"/>
    </location>
</feature>
<feature type="disulfide bond" evidence="15">
    <location>
        <begin position="142"/>
        <end position="160"/>
    </location>
</feature>
<keyword evidence="25" id="KW-1185">Reference proteome</keyword>
<dbReference type="PROSITE" id="PS50835">
    <property type="entry name" value="IG_LIKE"/>
    <property type="match status" value="13"/>
</dbReference>
<feature type="disulfide bond" evidence="15">
    <location>
        <begin position="529"/>
        <end position="547"/>
    </location>
</feature>
<feature type="disulfide bond" evidence="15">
    <location>
        <begin position="522"/>
        <end position="534"/>
    </location>
</feature>
<keyword evidence="10" id="KW-0325">Glycoprotein</keyword>
<dbReference type="GO" id="GO:0005886">
    <property type="term" value="C:plasma membrane"/>
    <property type="evidence" value="ECO:0007669"/>
    <property type="project" value="TreeGrafter"/>
</dbReference>
<feature type="domain" description="Ig-like" evidence="22">
    <location>
        <begin position="607"/>
        <end position="693"/>
    </location>
</feature>
<feature type="disulfide bond" evidence="13">
    <location>
        <begin position="3262"/>
        <end position="3271"/>
    </location>
</feature>
<dbReference type="SMART" id="SM00192">
    <property type="entry name" value="LDLa"/>
    <property type="match status" value="18"/>
</dbReference>
<evidence type="ECO:0000256" key="16">
    <source>
        <dbReference type="PROSITE-ProRule" id="PRU00460"/>
    </source>
</evidence>
<feature type="region of interest" description="Disordered" evidence="17">
    <location>
        <begin position="2520"/>
        <end position="2564"/>
    </location>
</feature>
<keyword evidence="5 18" id="KW-0732">Signal</keyword>
<dbReference type="InterPro" id="IPR050685">
    <property type="entry name" value="LDLR"/>
</dbReference>
<keyword evidence="8" id="KW-0472">Membrane</keyword>
<dbReference type="FunFam" id="4.10.400.10:FF:000034">
    <property type="entry name" value="Low-density lipoprotein receptor-related protein 2"/>
    <property type="match status" value="1"/>
</dbReference>
<keyword evidence="4" id="KW-0812">Transmembrane</keyword>
<dbReference type="SMART" id="SM00409">
    <property type="entry name" value="IG"/>
    <property type="match status" value="13"/>
</dbReference>
<dbReference type="EMBL" id="JAZDUA010000563">
    <property type="protein sequence ID" value="KAK7791104.1"/>
    <property type="molecule type" value="Genomic_DNA"/>
</dbReference>
<dbReference type="GO" id="GO:0012505">
    <property type="term" value="C:endomembrane system"/>
    <property type="evidence" value="ECO:0007669"/>
    <property type="project" value="UniProtKB-SubCell"/>
</dbReference>
<dbReference type="FunFam" id="4.10.400.10:FF:000044">
    <property type="entry name" value="Basement membrane-specific heparan sulfate proteoglycan core protein"/>
    <property type="match status" value="1"/>
</dbReference>
<feature type="domain" description="Laminin IV type A" evidence="23">
    <location>
        <begin position="1355"/>
        <end position="1536"/>
    </location>
</feature>
<accession>A0AAN9V3R7</accession>
<dbReference type="Gene3D" id="2.60.120.200">
    <property type="match status" value="3"/>
</dbReference>
<feature type="disulfide bond" evidence="15">
    <location>
        <begin position="291"/>
        <end position="303"/>
    </location>
</feature>
<dbReference type="PROSITE" id="PS01186">
    <property type="entry name" value="EGF_2"/>
    <property type="match status" value="4"/>
</dbReference>
<feature type="disulfide bond" evidence="15">
    <location>
        <begin position="810"/>
        <end position="825"/>
    </location>
</feature>
<feature type="disulfide bond" evidence="15">
    <location>
        <begin position="256"/>
        <end position="274"/>
    </location>
</feature>
<dbReference type="Pfam" id="PF02210">
    <property type="entry name" value="Laminin_G_2"/>
    <property type="match status" value="1"/>
</dbReference>
<dbReference type="Gene3D" id="2.10.25.10">
    <property type="entry name" value="Laminin"/>
    <property type="match status" value="6"/>
</dbReference>
<evidence type="ECO:0000259" key="21">
    <source>
        <dbReference type="PROSITE" id="PS50027"/>
    </source>
</evidence>
<keyword evidence="12" id="KW-0393">Immunoglobulin domain</keyword>
<feature type="domain" description="EGF-like" evidence="20">
    <location>
        <begin position="3274"/>
        <end position="3309"/>
    </location>
</feature>
<feature type="disulfide bond" evidence="15">
    <location>
        <begin position="754"/>
        <end position="772"/>
    </location>
</feature>
<feature type="disulfide bond" evidence="15">
    <location>
        <begin position="493"/>
        <end position="511"/>
    </location>
</feature>
<feature type="domain" description="Ig-like" evidence="22">
    <location>
        <begin position="1958"/>
        <end position="2047"/>
    </location>
</feature>
<feature type="domain" description="Laminin EGF-like" evidence="21">
    <location>
        <begin position="1622"/>
        <end position="1671"/>
    </location>
</feature>
<evidence type="ECO:0000256" key="6">
    <source>
        <dbReference type="ARBA" id="ARBA00022737"/>
    </source>
</evidence>
<feature type="chain" id="PRO_5042863131" description="Basement membrane-specific heparan sulfate proteoglycan core protein" evidence="18">
    <location>
        <begin position="43"/>
        <end position="3822"/>
    </location>
</feature>
<feature type="disulfide bond" evidence="15">
    <location>
        <begin position="2857"/>
        <end position="2872"/>
    </location>
</feature>
<dbReference type="InterPro" id="IPR000152">
    <property type="entry name" value="EGF-type_Asp/Asn_hydroxyl_site"/>
</dbReference>
<evidence type="ECO:0000256" key="8">
    <source>
        <dbReference type="ARBA" id="ARBA00023136"/>
    </source>
</evidence>
<dbReference type="Pfam" id="PF13927">
    <property type="entry name" value="Ig_3"/>
    <property type="match status" value="8"/>
</dbReference>
<dbReference type="Pfam" id="PF00047">
    <property type="entry name" value="ig"/>
    <property type="match status" value="1"/>
</dbReference>
<feature type="disulfide bond" evidence="15">
    <location>
        <begin position="411"/>
        <end position="423"/>
    </location>
</feature>
<feature type="domain" description="EGF-like" evidence="20">
    <location>
        <begin position="1272"/>
        <end position="1310"/>
    </location>
</feature>
<feature type="disulfide bond" evidence="15">
    <location>
        <begin position="430"/>
        <end position="445"/>
    </location>
</feature>
<dbReference type="SUPFAM" id="SSF49899">
    <property type="entry name" value="Concanavalin A-like lectins/glucanases"/>
    <property type="match status" value="3"/>
</dbReference>
<feature type="domain" description="Ig-like" evidence="22">
    <location>
        <begin position="2560"/>
        <end position="2632"/>
    </location>
</feature>
<dbReference type="InterPro" id="IPR000742">
    <property type="entry name" value="EGF"/>
</dbReference>
<dbReference type="Gene3D" id="2.60.40.10">
    <property type="entry name" value="Immunoglobulins"/>
    <property type="match status" value="13"/>
</dbReference>
<feature type="disulfide bond" evidence="15">
    <location>
        <begin position="268"/>
        <end position="283"/>
    </location>
</feature>
<name>A0AAN9V3R7_9ORTH</name>
<evidence type="ECO:0000256" key="18">
    <source>
        <dbReference type="SAM" id="SignalP"/>
    </source>
</evidence>
<feature type="disulfide bond" evidence="15">
    <location>
        <begin position="219"/>
        <end position="237"/>
    </location>
</feature>
<evidence type="ECO:0000256" key="12">
    <source>
        <dbReference type="ARBA" id="ARBA00023319"/>
    </source>
</evidence>
<dbReference type="Pfam" id="PF00052">
    <property type="entry name" value="Laminin_B"/>
    <property type="match status" value="3"/>
</dbReference>
<dbReference type="InterPro" id="IPR013151">
    <property type="entry name" value="Immunoglobulin_dom"/>
</dbReference>
<dbReference type="CDD" id="cd00112">
    <property type="entry name" value="LDLa"/>
    <property type="match status" value="17"/>
</dbReference>
<dbReference type="InterPro" id="IPR013783">
    <property type="entry name" value="Ig-like_fold"/>
</dbReference>
<dbReference type="PROSITE" id="PS50025">
    <property type="entry name" value="LAM_G_DOMAIN"/>
    <property type="match status" value="3"/>
</dbReference>
<dbReference type="PROSITE" id="PS51115">
    <property type="entry name" value="LAMININ_IVA"/>
    <property type="match status" value="3"/>
</dbReference>
<feature type="disulfide bond" evidence="15">
    <location>
        <begin position="486"/>
        <end position="498"/>
    </location>
</feature>
<gene>
    <name evidence="24" type="ORF">R5R35_012915</name>
</gene>
<dbReference type="Pfam" id="PF00053">
    <property type="entry name" value="EGF_laminin"/>
    <property type="match status" value="6"/>
</dbReference>
<dbReference type="InterPro" id="IPR002049">
    <property type="entry name" value="LE_dom"/>
</dbReference>
<dbReference type="InterPro" id="IPR023415">
    <property type="entry name" value="LDLR_class-A_CS"/>
</dbReference>
<dbReference type="PRINTS" id="PR00261">
    <property type="entry name" value="LDLRECEPTOR"/>
</dbReference>
<dbReference type="InterPro" id="IPR001791">
    <property type="entry name" value="Laminin_G"/>
</dbReference>
<dbReference type="Pfam" id="PF00057">
    <property type="entry name" value="Ldl_recept_a"/>
    <property type="match status" value="17"/>
</dbReference>
<dbReference type="FunFam" id="2.10.25.10:FF:000118">
    <property type="entry name" value="protein delta homolog 2"/>
    <property type="match status" value="2"/>
</dbReference>
<feature type="disulfide bond" evidence="16">
    <location>
        <begin position="1622"/>
        <end position="1634"/>
    </location>
</feature>
<dbReference type="InterPro" id="IPR007110">
    <property type="entry name" value="Ig-like_dom"/>
</dbReference>
<feature type="disulfide bond" evidence="15">
    <location>
        <begin position="418"/>
        <end position="436"/>
    </location>
</feature>
<dbReference type="PROSITE" id="PS50068">
    <property type="entry name" value="LDLRA_2"/>
    <property type="match status" value="18"/>
</dbReference>
<feature type="disulfide bond" evidence="13">
    <location>
        <begin position="3567"/>
        <end position="3576"/>
    </location>
</feature>
<dbReference type="GO" id="GO:0009653">
    <property type="term" value="P:anatomical structure morphogenesis"/>
    <property type="evidence" value="ECO:0007669"/>
    <property type="project" value="UniProtKB-ARBA"/>
</dbReference>
<protein>
    <recommendedName>
        <fullName evidence="26">Basement membrane-specific heparan sulfate proteoglycan core protein</fullName>
    </recommendedName>
</protein>
<feature type="domain" description="Laminin G" evidence="19">
    <location>
        <begin position="3583"/>
        <end position="3765"/>
    </location>
</feature>
<evidence type="ECO:0000313" key="25">
    <source>
        <dbReference type="Proteomes" id="UP001378592"/>
    </source>
</evidence>
<dbReference type="InterPro" id="IPR002172">
    <property type="entry name" value="LDrepeatLR_classA_rpt"/>
</dbReference>
<feature type="disulfide bond" evidence="15">
    <location>
        <begin position="541"/>
        <end position="556"/>
    </location>
</feature>
<feature type="disulfide bond" evidence="15">
    <location>
        <begin position="373"/>
        <end position="391"/>
    </location>
</feature>
<feature type="disulfide bond" evidence="15">
    <location>
        <begin position="65"/>
        <end position="80"/>
    </location>
</feature>
<feature type="domain" description="Ig-like" evidence="22">
    <location>
        <begin position="2147"/>
        <end position="2232"/>
    </location>
</feature>
<dbReference type="Pfam" id="PF00054">
    <property type="entry name" value="Laminin_G_1"/>
    <property type="match status" value="2"/>
</dbReference>
<feature type="disulfide bond" evidence="15">
    <location>
        <begin position="181"/>
        <end position="199"/>
    </location>
</feature>
<feature type="domain" description="Ig-like" evidence="22">
    <location>
        <begin position="2978"/>
        <end position="3058"/>
    </location>
</feature>
<dbReference type="PROSITE" id="PS00022">
    <property type="entry name" value="EGF_1"/>
    <property type="match status" value="7"/>
</dbReference>
<feature type="disulfide bond" evidence="15">
    <location>
        <begin position="249"/>
        <end position="261"/>
    </location>
</feature>
<dbReference type="GO" id="GO:0048513">
    <property type="term" value="P:animal organ development"/>
    <property type="evidence" value="ECO:0007669"/>
    <property type="project" value="UniProtKB-ARBA"/>
</dbReference>
<dbReference type="InterPro" id="IPR003599">
    <property type="entry name" value="Ig_sub"/>
</dbReference>
<feature type="disulfide bond" evidence="13">
    <location>
        <begin position="3278"/>
        <end position="3288"/>
    </location>
</feature>
<dbReference type="SUPFAM" id="SSF57196">
    <property type="entry name" value="EGF/Laminin"/>
    <property type="match status" value="4"/>
</dbReference>
<keyword evidence="3 13" id="KW-0245">EGF-like domain</keyword>
<dbReference type="InterPro" id="IPR013098">
    <property type="entry name" value="Ig_I-set"/>
</dbReference>
<feature type="domain" description="EGF-like" evidence="20">
    <location>
        <begin position="3236"/>
        <end position="3272"/>
    </location>
</feature>
<dbReference type="InterPro" id="IPR036055">
    <property type="entry name" value="LDL_receptor-like_sf"/>
</dbReference>
<comment type="caution">
    <text evidence="24">The sequence shown here is derived from an EMBL/GenBank/DDBJ whole genome shotgun (WGS) entry which is preliminary data.</text>
</comment>
<sequence length="3822" mass="416791">MTRASSGAGAGGGRRKVAATGRLALWLWLVAPLVLGPVVVRAQECRPGEFLCLDESECLPDSLRCDGTYDCPDLSDELDCPRGGGGGGGAEASPPRECAKGEFTCRSPQTCISLIKRCNGVADCEDRSDEVSCLCKPGEWQCNDGTCIDGNLRCDFTRNCPYDDSDEDGCRGDCRPDQFRCGDGSCINGAARCNGQQDCGDGSDEYNCNTSCRFDEYRCRDGSCLPIHQRCDGDEQCSDGDDELGCGICNRDQYQCRDGTCISFTKRCDRSPDCSDGSDELDCGSPDEAPCPSTDFSCYDLSCIPLSRMCDGRSDCPSGEDEQNCDCAANEFTCTNRMCIPDHLRCNYHQDCEDGSDEKNCPDEGCRQDEFTCANGECITNQYRCDGSYDCTDDSDELNCPSTNPPAPSTCSPLEFECDRGRCLSSSFRCNRVFDCADMSDEQGCEGQCLPGQFRCNDSSCIPESRRCDNYRDCSDDELNCGPPTCSSQQFQCSDGFCISNVQRCDDQIDCPDASDEAGCGCRPDEFECNDGSCVPQSLRCDSHYDCSDGSDEQKCEPSTPAPSPCRSNEFRCVRSGECISSSLVCNKRFDCQDYSDEENCDSRDGLNLKTYPDEQIIKEGREVVFQCRDEGPRRARVHWVRGNGLPLPPGSRDFNGRLEMPEIQLDHSGTYICEALGVPASTPGRQVSVHLTVEPFTLPQPRPPEACAIHEATCSNGECISKTLVCDGNFDCSDGSDEMRCSAGGCEPNEFRCSNKKCVLKTWRCDGDDDCGDRSDEENCATNPPGSPCRYNEFQCRRGNQCIPRAFHCDHQNDCQDGSDEYGCSSVHIQSPPPPMVVLDQGSVFTITCKALGVPTPEVVWRLNWGHVPAKCRMESVGGEGKLTCPDIQPQDQGAYSCEAINTRGSEFAVPDTILVVKRPSSVCQRGYFNDLATTERDCIPCFCFGITTECKSADLFTYQLPPPITEYRLVTVNLNPDGQVNVRPSPPFRTSPIRSVSRTGFQIYHQSGYERLPDNEYLYFALPENYLGHHLKSYGGFVKYTVRPEGRGPLLNIPDVILTGNGYTLVHYVDNIELGRENNVSARLFYGQWKKHTYSGRPGGDIPSSSSNEDLASREEIMMALSNVDSILIRGQYVQGPYLDTIFSNIGMDSAGITNTGQGQASFVEFCSCPAGYTGLSCEQCAPGFHRHQTGPWLGLCTREVQQCPSGQFGDPSRGVPCTDCPCPGTSVSNQYGRTCQLGGDGDVICNCPPGYSGRRCERCDVGYEGNPIASQPCRPAAECDPAGSLQPRPDSSGRCRCKEYTTGARCNQCTNNTFHLDASNPDGCIACFCMGVTGQCRSSNWYRQQISSTFTRGTNDFHLVESQKKDEPIREGIQLNPEQREIVFSDFSRRSPSVLYWKLPSQFLGDKITAYGGKLRYTLRYVPAPGGLSSRNNAPDVELISTNDIHLMHFSREQISPERPQTIEVPLLEQYWQRQDGQPTNREHLLMTLADLEAIYIKATYTTNTREAALSQVSLDIAEERNTGQNRALEVEQCACPQGYRGLSCHDCDVGYTRTDGGLYLGTCEPCNCSGFSEDCDPETGVCTNCRDNTAGPQCESCAGGYTKQDGRCIYESSSQSLCRCDPRGIRQPGCPDGRSCVCKTNVEGLQCDRCRRGTFDLSARHSEGCISCWCSGVTDQCQSSRLQRTQIPMQLLSGTHGFTLVDSERNSVVRSGFSENVAENELGYDFRGRDQRLFWSLPPQFTGNKLASYGGNLSVTQRYTARPGSQWQQDTDILIFGNGIRIYWSGENTIQPDLPVTHVVPLVEREWRRLVSAGPRQASRADLLTVLSDVEAILIRAKPATQTLQTFVSDVSLDTAVEQTTNQGRVTNIEICRCPPGYRGTSCESCSVRYYRRVEPDGRFSCEKCPCNDNEESCSAAPNGEVICRCVPGFTGRYCDNPDGGVAPSPTEYPPPPPTITVSILGPAIQIVDAGGTVRFRCSGESVRRVPVKVSWSKESGELPRGRAIDDGRGLLIITRVEPPDSGVYICSVDDGYEVATQRATLNVGRPIPEPIRLDVSPPVSTVSDGETAEFVCRSSGYPEPTLVWSRADGRPLGPRAYFSAGVLRIRAATPNDAGEFLCHAWSPGGNTSRRAVLYVRERLGRPDQVPVVEPSEYSGPADQTVRLQCRGPSPDATLIWTRAGGAPLPPGARSQDGALLLYSPRPAHSGVYVCQSTRPGYPPTTAEARVSITAGPAPPPTSIRVEPERQTVPQGTTAELRCVAVGAPQSAISWTRARESLPPGAAPAGPILRIPNVAVHDRGVYVCSVSMPGRSPAQASSVLEVEPRERPSVDLYPGPQQTIVAGGSVLMQCRVTGGIPTPTVRWTRSDGRPLSPSITRLDGGVLRFEGVTLADEGQYLCTAENPAGVATVTAELDVQEMPRISLTPPSPVSAVEGQRVHLECRASGDPTPMLTWSRHKPGESFYEPQAVTAEQLHAAVYEIIRVTKLDEGSYSCRATNAAGSVEERLLLTVEEANVIPGDPYRPERPPSRPWNYPGGSGRPGRPGRPGSDSQGAGEPGNGVSISREVFTVLENGNAEMRCLVKSPAPGANIFLTWTRRDGQPLSSHSYQRDGLLVIQRVQKSDEGEYSCLGYEGDSVLFQATARLEVIALPAIHLEPTRQVVQPGDNANITCSATGDQPIRLEWITPDREFPSSVYVRDGLLQFRGIRVTDAGRYVCRATNREGKAESAAEVIVDSQTQQPFSSARDQSVVAGQSIQLQCNVPSGVNALSYEWSRPRNLPLPSRAEERGGILVLRNVQPEDRGRYICIINTPRGGRFTNYINLTVTQNVWGGCHEQGAIQCRRSLECVPARSVCDGRPDCRDGSDEEECTTRRGRGLQNLVLRIDPSHEIIRPGDHLDLRCVARGDAADVTYQWSRVGGRLADNVLAFDDLLRIQDVKSENGGVYRCTVTADSGQYYEEYVLTLQGLSEDTENAPAVETRSAPYGSTVTMDCKIDLEPPVTYGWSKQNGDLPPGVNTRGAILHLRDVSARDAGTYVCSARNDLRQLDIPTVLVVTGIIPHFTQTPNSYMSLPTLANAYTTFSITVSFKPEQPNGLILYNGQHLNGSGDFISLGLNDSYVEFRFNVGSGPAIIRSHEPVMLGKWHTARLDRNRKLGTLEVDEQRIVTGKTQGAFVGLDLEQPLYIGSVPDFNQINKLAGFQQGFVGCISQLVIGEKPIELIRQATSSHNMNVCDTCSGRPCHNNGVCQEAAEPQGYTCICPPGFGGRDCDRVGDACYPGVCNTGRCVNLDESFLCYCPMNKTGERCDEEISISQLRMGDNSYIAYPTPTRAMNQLSFEMRVKPESLEDGLLAYCSQDEAGRGDFISLAVRDKHIEFRFDTGSGPAVMRSSRELVPGQWITIMARRHMRLGHLSVEGEPQVKALSPGTTGGLNLRSLLFIGGVDPQRVRVAPGVNVSTGFHGCISEVKVGGVQLDLLGGAVDAGNVKDCSADTPTAAFSQDRQCRYQPCHNGGTCIAGSGTTYSCICPKGFSGKTCELKADMCQVLQPCRNGGTCEGSDSTYHCRCPIGFAGNDCEHNVPFTTEAGFRGDGYLELKNSLLPHKNPDDQETIVIEFSTHEPNGLIFWHGQLPETDGRGQDYLVLAVVNGTLQFGYELGSGPALITAPQRYVADGQRHRVVLKRQATDGNLELDSEISEFGKSGGILQMLNTRGNIYIGGTPKMERMTAGNYTYGFKGCIHSIEIQDSGILNLREEALDGVNVAPCSRSRWVPSSLVLMTGESAGSEKGMPVVHTTHGAASLSTSASLLSLCFSTILLAYQAL</sequence>
<evidence type="ECO:0000256" key="2">
    <source>
        <dbReference type="ARBA" id="ARBA00004308"/>
    </source>
</evidence>
<dbReference type="InterPro" id="IPR001881">
    <property type="entry name" value="EGF-like_Ca-bd_dom"/>
</dbReference>
<keyword evidence="11 16" id="KW-0424">Laminin EGF-like domain</keyword>
<feature type="domain" description="EGF-like" evidence="20">
    <location>
        <begin position="3501"/>
        <end position="3538"/>
    </location>
</feature>
<dbReference type="GO" id="GO:0048731">
    <property type="term" value="P:system development"/>
    <property type="evidence" value="ECO:0007669"/>
    <property type="project" value="UniProtKB-ARBA"/>
</dbReference>
<feature type="disulfide bond" evidence="13">
    <location>
        <begin position="3243"/>
        <end position="3260"/>
    </location>
</feature>
<dbReference type="PROSITE" id="PS00010">
    <property type="entry name" value="ASX_HYDROXYL"/>
    <property type="match status" value="1"/>
</dbReference>
<dbReference type="Proteomes" id="UP001378592">
    <property type="component" value="Unassembled WGS sequence"/>
</dbReference>
<feature type="domain" description="Ig-like" evidence="22">
    <location>
        <begin position="2423"/>
        <end position="2513"/>
    </location>
</feature>
<dbReference type="PROSITE" id="PS01209">
    <property type="entry name" value="LDLRA_1"/>
    <property type="match status" value="9"/>
</dbReference>
<evidence type="ECO:0000256" key="15">
    <source>
        <dbReference type="PROSITE-ProRule" id="PRU00124"/>
    </source>
</evidence>
<feature type="signal peptide" evidence="18">
    <location>
        <begin position="1"/>
        <end position="42"/>
    </location>
</feature>
<dbReference type="InterPro" id="IPR013320">
    <property type="entry name" value="ConA-like_dom_sf"/>
</dbReference>
<feature type="domain" description="Ig-like" evidence="22">
    <location>
        <begin position="833"/>
        <end position="910"/>
    </location>
</feature>
<keyword evidence="9 13" id="KW-1015">Disulfide bond</keyword>
<dbReference type="Gene3D" id="2.170.300.10">
    <property type="entry name" value="Tie2 ligand-binding domain superfamily"/>
    <property type="match status" value="2"/>
</dbReference>
<dbReference type="FunFam" id="2.60.40.10:FF:000032">
    <property type="entry name" value="palladin isoform X1"/>
    <property type="match status" value="1"/>
</dbReference>
<feature type="disulfide bond" evidence="15">
    <location>
        <begin position="747"/>
        <end position="759"/>
    </location>
</feature>
<dbReference type="InterPro" id="IPR000034">
    <property type="entry name" value="Laminin_IV"/>
</dbReference>
<dbReference type="SUPFAM" id="SSF48726">
    <property type="entry name" value="Immunoglobulin"/>
    <property type="match status" value="13"/>
</dbReference>
<feature type="domain" description="Ig-like" evidence="22">
    <location>
        <begin position="2654"/>
        <end position="2736"/>
    </location>
</feature>
<dbReference type="Pfam" id="PF00008">
    <property type="entry name" value="EGF"/>
    <property type="match status" value="3"/>
</dbReference>
<keyword evidence="7" id="KW-1133">Transmembrane helix</keyword>
<evidence type="ECO:0000256" key="11">
    <source>
        <dbReference type="ARBA" id="ARBA00023292"/>
    </source>
</evidence>
<evidence type="ECO:0000256" key="1">
    <source>
        <dbReference type="ARBA" id="ARBA00004167"/>
    </source>
</evidence>
<feature type="domain" description="EGF-like" evidence="20">
    <location>
        <begin position="3540"/>
        <end position="3577"/>
    </location>
</feature>
<feature type="disulfide bond" evidence="15">
    <location>
        <begin position="715"/>
        <end position="733"/>
    </location>
</feature>
<feature type="domain" description="Ig-like" evidence="22">
    <location>
        <begin position="2881"/>
        <end position="2966"/>
    </location>
</feature>